<organism evidence="2 3">
    <name type="scientific">Pleuronectes platessa</name>
    <name type="common">European plaice</name>
    <dbReference type="NCBI Taxonomy" id="8262"/>
    <lineage>
        <taxon>Eukaryota</taxon>
        <taxon>Metazoa</taxon>
        <taxon>Chordata</taxon>
        <taxon>Craniata</taxon>
        <taxon>Vertebrata</taxon>
        <taxon>Euteleostomi</taxon>
        <taxon>Actinopterygii</taxon>
        <taxon>Neopterygii</taxon>
        <taxon>Teleostei</taxon>
        <taxon>Neoteleostei</taxon>
        <taxon>Acanthomorphata</taxon>
        <taxon>Carangaria</taxon>
        <taxon>Pleuronectiformes</taxon>
        <taxon>Pleuronectoidei</taxon>
        <taxon>Pleuronectidae</taxon>
        <taxon>Pleuronectes</taxon>
    </lineage>
</organism>
<dbReference type="EMBL" id="CADEAL010001391">
    <property type="protein sequence ID" value="CAB1431936.1"/>
    <property type="molecule type" value="Genomic_DNA"/>
</dbReference>
<evidence type="ECO:0000313" key="2">
    <source>
        <dbReference type="EMBL" id="CAB1431936.1"/>
    </source>
</evidence>
<sequence>MPPWCSYLWPASLSKEPVVRIGLEGLTQVGSGVFCTSVLTSGSISEGEGVSFAPAMVPSGTSSREPVCSFLPPPPPPPPPGVGAQAQSVRQSATEGAGKPHPPDHCCCSNAEGARLLLCRITGSSRAH</sequence>
<comment type="caution">
    <text evidence="2">The sequence shown here is derived from an EMBL/GenBank/DDBJ whole genome shotgun (WGS) entry which is preliminary data.</text>
</comment>
<accession>A0A9N7UKU4</accession>
<protein>
    <submittedName>
        <fullName evidence="2">Uncharacterized protein</fullName>
    </submittedName>
</protein>
<gene>
    <name evidence="2" type="ORF">PLEPLA_LOCUS19993</name>
</gene>
<evidence type="ECO:0000256" key="1">
    <source>
        <dbReference type="SAM" id="MobiDB-lite"/>
    </source>
</evidence>
<feature type="compositionally biased region" description="Pro residues" evidence="1">
    <location>
        <begin position="71"/>
        <end position="81"/>
    </location>
</feature>
<dbReference type="AlphaFoldDB" id="A0A9N7UKU4"/>
<feature type="region of interest" description="Disordered" evidence="1">
    <location>
        <begin position="59"/>
        <end position="102"/>
    </location>
</feature>
<name>A0A9N7UKU4_PLEPL</name>
<keyword evidence="3" id="KW-1185">Reference proteome</keyword>
<reference evidence="2" key="1">
    <citation type="submission" date="2020-03" db="EMBL/GenBank/DDBJ databases">
        <authorList>
            <person name="Weist P."/>
        </authorList>
    </citation>
    <scope>NUCLEOTIDE SEQUENCE</scope>
</reference>
<evidence type="ECO:0000313" key="3">
    <source>
        <dbReference type="Proteomes" id="UP001153269"/>
    </source>
</evidence>
<proteinExistence type="predicted"/>
<feature type="compositionally biased region" description="Polar residues" evidence="1">
    <location>
        <begin position="85"/>
        <end position="94"/>
    </location>
</feature>
<dbReference type="Proteomes" id="UP001153269">
    <property type="component" value="Unassembled WGS sequence"/>
</dbReference>